<dbReference type="Pfam" id="PF13366">
    <property type="entry name" value="PDDEXK_3"/>
    <property type="match status" value="1"/>
</dbReference>
<dbReference type="EMBL" id="PCRZ01000021">
    <property type="protein sequence ID" value="PIP29958.1"/>
    <property type="molecule type" value="Genomic_DNA"/>
</dbReference>
<protein>
    <recommendedName>
        <fullName evidence="3">GxxExxY protein</fullName>
    </recommendedName>
</protein>
<evidence type="ECO:0000313" key="2">
    <source>
        <dbReference type="Proteomes" id="UP000228812"/>
    </source>
</evidence>
<dbReference type="Proteomes" id="UP000228812">
    <property type="component" value="Unassembled WGS sequence"/>
</dbReference>
<dbReference type="InterPro" id="IPR026350">
    <property type="entry name" value="GxxExxY"/>
</dbReference>
<dbReference type="AlphaFoldDB" id="A0A2G9ZC65"/>
<accession>A0A2G9ZC65</accession>
<sequence length="134" mass="15704">MGTNVRKVRRADLVYPEPSYKILGVLFKVWSDIGFWHKEKIYQRAVARALCDSGFEVKEQLPAKIVFKGEFIGVYYFDFLVDDKIVLELKVRNYFSKKDIEQVYSYLKAKDLKLGIIAHFTQSGVKYKRVLNVK</sequence>
<dbReference type="NCBIfam" id="TIGR04256">
    <property type="entry name" value="GxxExxY"/>
    <property type="match status" value="1"/>
</dbReference>
<evidence type="ECO:0008006" key="3">
    <source>
        <dbReference type="Google" id="ProtNLM"/>
    </source>
</evidence>
<evidence type="ECO:0000313" key="1">
    <source>
        <dbReference type="EMBL" id="PIP29958.1"/>
    </source>
</evidence>
<gene>
    <name evidence="1" type="ORF">COX26_01200</name>
</gene>
<name>A0A2G9ZC65_9BACT</name>
<reference evidence="1 2" key="1">
    <citation type="submission" date="2017-09" db="EMBL/GenBank/DDBJ databases">
        <title>Depth-based differentiation of microbial function through sediment-hosted aquifers and enrichment of novel symbionts in the deep terrestrial subsurface.</title>
        <authorList>
            <person name="Probst A.J."/>
            <person name="Ladd B."/>
            <person name="Jarett J.K."/>
            <person name="Geller-Mcgrath D.E."/>
            <person name="Sieber C.M."/>
            <person name="Emerson J.B."/>
            <person name="Anantharaman K."/>
            <person name="Thomas B.C."/>
            <person name="Malmstrom R."/>
            <person name="Stieglmeier M."/>
            <person name="Klingl A."/>
            <person name="Woyke T."/>
            <person name="Ryan C.M."/>
            <person name="Banfield J.F."/>
        </authorList>
    </citation>
    <scope>NUCLEOTIDE SEQUENCE [LARGE SCALE GENOMIC DNA]</scope>
    <source>
        <strain evidence="1">CG23_combo_of_CG06-09_8_20_14_all_54_14</strain>
    </source>
</reference>
<organism evidence="1 2">
    <name type="scientific">Candidatus Jorgensenbacteria bacterium CG23_combo_of_CG06-09_8_20_14_all_54_14</name>
    <dbReference type="NCBI Taxonomy" id="1974595"/>
    <lineage>
        <taxon>Bacteria</taxon>
        <taxon>Candidatus Joergenseniibacteriota</taxon>
    </lineage>
</organism>
<comment type="caution">
    <text evidence="1">The sequence shown here is derived from an EMBL/GenBank/DDBJ whole genome shotgun (WGS) entry which is preliminary data.</text>
</comment>
<proteinExistence type="predicted"/>